<evidence type="ECO:0000256" key="1">
    <source>
        <dbReference type="SAM" id="MobiDB-lite"/>
    </source>
</evidence>
<organism evidence="2 3">
    <name type="scientific">Kitasatospora cystarginea</name>
    <dbReference type="NCBI Taxonomy" id="58350"/>
    <lineage>
        <taxon>Bacteria</taxon>
        <taxon>Bacillati</taxon>
        <taxon>Actinomycetota</taxon>
        <taxon>Actinomycetes</taxon>
        <taxon>Kitasatosporales</taxon>
        <taxon>Streptomycetaceae</taxon>
        <taxon>Kitasatospora</taxon>
    </lineage>
</organism>
<dbReference type="Proteomes" id="UP001500305">
    <property type="component" value="Unassembled WGS sequence"/>
</dbReference>
<keyword evidence="3" id="KW-1185">Reference proteome</keyword>
<evidence type="ECO:0000313" key="2">
    <source>
        <dbReference type="EMBL" id="GAA2277497.1"/>
    </source>
</evidence>
<accession>A0ABP5RVB1</accession>
<sequence>MVLVGTGAAQVRSAVADLRLAAEENPATAEMLSAVPAGAARIEDLVQRGPAAPVWHPLNDRVGGRAGGRSCRRQAGAPGRSTVLLPAPAPPPPPAGGTAKRGRRATAQRTTLHAVGAQHQVAGISSPLLLCAPVLLLLLPLDGSGARTSPGTAKGPREK</sequence>
<dbReference type="EMBL" id="BAAATR010000058">
    <property type="protein sequence ID" value="GAA2277497.1"/>
    <property type="molecule type" value="Genomic_DNA"/>
</dbReference>
<feature type="region of interest" description="Disordered" evidence="1">
    <location>
        <begin position="59"/>
        <end position="106"/>
    </location>
</feature>
<proteinExistence type="predicted"/>
<evidence type="ECO:0000313" key="3">
    <source>
        <dbReference type="Proteomes" id="UP001500305"/>
    </source>
</evidence>
<gene>
    <name evidence="2" type="ORF">GCM10010430_74240</name>
</gene>
<protein>
    <submittedName>
        <fullName evidence="2">Uncharacterized protein</fullName>
    </submittedName>
</protein>
<comment type="caution">
    <text evidence="2">The sequence shown here is derived from an EMBL/GenBank/DDBJ whole genome shotgun (WGS) entry which is preliminary data.</text>
</comment>
<reference evidence="3" key="1">
    <citation type="journal article" date="2019" name="Int. J. Syst. Evol. Microbiol.">
        <title>The Global Catalogue of Microorganisms (GCM) 10K type strain sequencing project: providing services to taxonomists for standard genome sequencing and annotation.</title>
        <authorList>
            <consortium name="The Broad Institute Genomics Platform"/>
            <consortium name="The Broad Institute Genome Sequencing Center for Infectious Disease"/>
            <person name="Wu L."/>
            <person name="Ma J."/>
        </authorList>
    </citation>
    <scope>NUCLEOTIDE SEQUENCE [LARGE SCALE GENOMIC DNA]</scope>
    <source>
        <strain evidence="3">JCM 7356</strain>
    </source>
</reference>
<name>A0ABP5RVB1_9ACTN</name>